<evidence type="ECO:0000259" key="2">
    <source>
        <dbReference type="Pfam" id="PF12510"/>
    </source>
</evidence>
<accession>A0A821WVE0</accession>
<sequence length="4149" mass="466505">MSDGDVSLIRDEDVLRRMWQQTEDFSRKKEIRAHMYRLREERLRNLYSPEPSLEAAKGCEFSSTQGHVKSFADQNFQSMKSKEVRDAGSPPKEFNYRGQDLKDLSNAGWNVESENRTTDDGHTRVKSVNANIEGRYDVDGGKGHFVAADHHKQAVTEYNDGKSNLKRNEDYSNTSAHEQVERQTGDGTHITSTSSSSTSASKFEQSTSTYESVPYQVYDNYDSHPQTFYDNNRNEEFTRNETANTSNDNQTLRNDYEHGELLSRKIDYPDDNTKVIVETRCLPDGTKVTSTRREFRVPSAQTRRSEQHSEQIKSESKSTSYTSSQKKTQSNESSTKVIQDKSYKTNVQDIVDSQRNKDDLDFKNSDITDYADSSTHGIRNEKVTETAKNEEQSEFMKFYDSKIVRNDAVLEKTVYDRKEYVNKDTYQKDNNKTHERKRDDYYTADDNINIFNKDVQKQEDVQFIHKDSTLEDPSKSAYKNEHRRPNETSADSRMNHNKNQEDSQILKTSGEYVHKISKDCNVRENTETRSTHQYQTTYQTDYSHRKISTDLSPTHQAWASTLRSDTPPRSTTRAPSPGNKTFKSSTSSLRSSVSPDKIYKKSSSRSVSPNKIGRFSPTKTPTDQTFSSTQLSSSVTETKSNDTTDIIEKHISKNKSPTRQLHSPERKSNSDEEKRPSITPDKQTRTPRYSSNTRSSTSPKRNSAFQPGGSRDQPGGSRESPSNIIPTRRILSPERHNQTSPTIKIDSKHEVIDRQDTCTTSTSEYSEKYVRDEKIKGVKTDITEQADNQPNYMKPTESSSPKSSSPSKQPLSDRKSPIKQLPSQSPDRQLYNLKMEHERFIKEENKINTSFSENSHQSPRASPDRDSKRRVQPIDDYDKILRTSISPTKDLVQTEVNNTQTGNSGKSHQHFNTSVSPKHDIVNRHEGKEKNIGPNKQPSRESSPIKRHESPVRIISKSNKEIPGYMQEPRVKDNENKNRSPSPSAKDTSISSNLIQKNDKFKQVVKTTDRNDKVFNSFDKNIQGKSTTPSKDSPRRSSSPKKHTSDTKNKQTHDFIETEVFNEEINKITAIKSRTLHTPSTSPSRKSKSVETAPSTGKSSPTTNSGFIHSTTEIESSATISKESIKIATNDSNKKEHERPPSPTKIPCRSPSPEKVINKENLPRKSSLKKPSFDNGNVTSLPKPPTSFLISPENEKTNDYEKKEVPKDKPNTNSDKPMKIKPPLVRRETYEERCRKILGMSDDNLTTETNITPAKSGDTITPKTSPSISPCESPVHIEEKGFCDDNYGLVNIVDLTTKTSVPMPLKTQTQKNDIQISSESSWQKTPVESVIDHCQTLVNMPYKQIIASNETTLLQDTMPNKNPPQNYILPFSKPQESKTLTDNDSENGLSFIETKYDKVHDSTHLKSNNVSEEVKLKETISECITPQQEQDILDRVQSSLRKLSPDRKGKPVEDNNYKKNNSKLPILHDKTTKDESINQDSKEINNTAIVYSEDKISEKKKLVTEKFVTSKNQIPSKPSSRNTSPIKKPLSPQNLTKTTTETVKPRSTSPKKPVSPVEKKPVSPIERPQSPQVSKTTITNTKDQHQRTSSSSTLKTERTDLKKTTKSQSTRRTSPTKFNATKTAAVNNNKSQDNENKSPQKLNHSPTLKKEIDSKVIRTSSDISMKSPLKKVSPQRMKSKPEIQLNNVATNKIYKQNTHTIGTKTQKSLIKQVPTKLPVSKPKSATALNTSMDDDDDVIIDVQQAKSSRENSPDRICPTPVGSSEDTGTPRFPDEVNEPDDEINKRSHNIIHEAESIVDDIVEICEEDELFVRSEESEMQKVEQKSLVTDKSTKLNTVQSKEIDSIICNKNKVHRDLIKGNLISDECLLSVSEKVNRFAKGSVISKDRSPSRNIKEEYDRDTIYTDDYTKLSVNDKAHLFIETAENVKTTKPKSIQKPVRPDFSNVDDSLKSDECLLSVSDKVNKFVKTAVDVSTDANAIEEKEKKIQEVHDNIMKQIVNDVEENLPETENISVPSKHYKSIAGDNEKTRTVRTSDDNNTKSTTGSNKLKPDIKQSEKLGSVKITTLRSSEAVKKAKALFENIASTTKLKERTVHNRTTKLTDIGVSQKIQTTKTTQLTQDPRPTIQQTDYDEENTELISRNRQKSPDKNQLPSYDIKKDNLPINRATSPQRRDKTPSIRPNSPHKYDKTSIARERSPLPKSPRDKSPIVRTKSPILREVSPISNIRSPIAQTATIVPKKVLSRLPVTEQVNSTTKQFALENKQEKSFDNLPGYQRPTKTSQMKEEKYVEEIEVSSRRGSGKFGVELRRTSADRSSVSSERRRSSVEHHQPCIEDIFDLDLLEQMLEKVVGYEQRRRIRAQIRVAKKKIETEETTKVIRNLRQSITKVIKTKSPERLAQRSPERLPISKKAYSPEAQNRSAPNRTSSPERQHKHIHKSGSPDCQQLTAGINNEQEKPQLPLSNGHDRQVNKTSKVVRAQSPEKQIRPAPKTVRQSSSDKRRPVSPSKLSPKTKGNRFSEYASAYMKKVGISETDKLKHKVQDMNESETKKMETNRIIDIHNVKTTIDRTSSKDIIEVQIEGKKSPSPNRSVDRKIPMQQPRSESSERETTFETPLEPSLQNSGRQPSPNRSPSPETRQTMKKDIKSTTLGIEKKIAQKQVHEEKPSWVTRRNLKKVTTESRTFSSKKIETDKPKYRPSSPSKAITKPIDVITSSYGPGPLDADGKPLFGIKALRNGATNYQVKGTVIRQEFHSRNGSEPEGTVSVTAYSTEPGDLEKLLQTQGEKPSRLHGLAAITTTKKFGGGTGTTLGEVATKEERAALEQFTHCDRRITECQIDTHTDSLQRTDQREKIEIISNKIDTNKTQSQKRTHQLVQSSLKKDTKRDSDQKETHSDRMQRAERRVEDRKTVRQSSVKSLTEKFIKNASETTKTERQVYPKAGLILRTAGMKDSVSSDSSAHAGLARTDSEHSLASLEDMMTTTTTTTEQLGDVLRTTTTVTKTGGHTQERSFLDSSTKVTGVQDILTRMKNADIVIEEGDSNEDSEARALLNKFLGATVLMAGMQNYVTESGPAKQERSKSGVDKFGGRQRDVDIEQCWDERVLRKLLDECTDYELRRRLRTRIRALMAEQEACASAVTEALAAAGETVESAETEEHQQAGERGESLLLPLLQGLLQGGGEKLLAGLGAASHDVVADVRRSLQRLRLALAPPADHPQARALLALADRLEDALDVADRLDGCKRKPRRRSRTARHTVGVTREELEEARRMVDRDTLLPDVKAVTPNVPSNTSSVESCTPERKQSVDEDVSYFEPVETKQKLPTMAHNVSYESGPKLNRDAQIVERRFSAPRKADFFRHSIADSIASETPRIAAERWKLESKGGIAALANKFDVQIEKENLLLTKRTPTSKPQITLQHKAVEEARRSTYRPPPPTYNFAAPQSDDLSKPLNRSSNAAKRLRMKRANTIDIGRPLGGYKFDSATHNDTNVSHAPPVPEFQPETENDKKFLAFMQKNEENLTNHGIGQANWSSRFGNIKNAFETREKEEHSRSSSASTSAKRFWQVADSTNNTMIRPRKFLTSNEAVPDIVKPPWVSQRRESLKSHILPIAKQVPQQTVQPPCLLSPTKPSNVKPFVAKPLPVNQFSHAPMSAFKPPQKVLSPTRTPPNIWSPPSCSIPISPSAENPLKYPSCTPPSYNSPTLAGSAYLSSDAEKQRQLTGITTMYENNKFNHVSNLKSYEYPATPPTHAQHNRNYPIKAIPSQNSLTAPELVKKINSNNGHHSSDDHSPKIDAQQLQIEFYERQILEKSKRDASCERRDITMHKPPVLSAIPPTTPYTIVDYTPLNSASFVPLQQTPDIEKAKAHKVDYLPDVVINENNSTNYLTSPITNVTPISPTKLKQQTCHHNGDGRINGEDTATEHESVVTKVMRGPVRGSATITTGVRTRGAADNLRGVLDKLSSPKHEVISQIERKKRENSHNQVRLAAPPLPVLSPSHANSPTRPHAFEGYGSRSPALAASRESMLSSESPASRGSSPGSALTRSGSWHRLSEYNLKTTSPRKVVARTKSMHLLAVPKLYEGGISQDEFLDKKRTVEAYFSGHTSPSRGQQAKTTRTPSAQFALGRSRTMPAVSELQFLDESNADDAFEDLVSGLA</sequence>
<feature type="compositionally biased region" description="Basic and acidic residues" evidence="1">
    <location>
        <begin position="2025"/>
        <end position="2039"/>
    </location>
</feature>
<feature type="region of interest" description="Disordered" evidence="1">
    <location>
        <begin position="559"/>
        <end position="744"/>
    </location>
</feature>
<feature type="region of interest" description="Disordered" evidence="1">
    <location>
        <begin position="771"/>
        <end position="1220"/>
    </location>
</feature>
<feature type="domain" description="Smoothelin" evidence="2">
    <location>
        <begin position="3088"/>
        <end position="3128"/>
    </location>
</feature>
<gene>
    <name evidence="3" type="ORF">PMACD_LOCUS13932</name>
</gene>
<feature type="compositionally biased region" description="Basic and acidic residues" evidence="1">
    <location>
        <begin position="1466"/>
        <end position="1479"/>
    </location>
</feature>
<feature type="region of interest" description="Disordered" evidence="1">
    <location>
        <begin position="1745"/>
        <end position="1778"/>
    </location>
</feature>
<feature type="compositionally biased region" description="Basic and acidic residues" evidence="1">
    <location>
        <begin position="2319"/>
        <end position="2328"/>
    </location>
</feature>
<feature type="compositionally biased region" description="Basic and acidic residues" evidence="1">
    <location>
        <begin position="464"/>
        <end position="486"/>
    </location>
</feature>
<feature type="compositionally biased region" description="Basic and acidic residues" evidence="1">
    <location>
        <begin position="917"/>
        <end position="931"/>
    </location>
</feature>
<feature type="compositionally biased region" description="Low complexity" evidence="1">
    <location>
        <begin position="188"/>
        <end position="207"/>
    </location>
</feature>
<feature type="compositionally biased region" description="Low complexity" evidence="1">
    <location>
        <begin position="560"/>
        <end position="577"/>
    </location>
</feature>
<feature type="compositionally biased region" description="Basic and acidic residues" evidence="1">
    <location>
        <begin position="997"/>
        <end position="1013"/>
    </location>
</feature>
<feature type="compositionally biased region" description="Basic and acidic residues" evidence="1">
    <location>
        <begin position="639"/>
        <end position="651"/>
    </location>
</feature>
<feature type="compositionally biased region" description="Low complexity" evidence="1">
    <location>
        <begin position="584"/>
        <end position="594"/>
    </location>
</feature>
<feature type="compositionally biased region" description="Polar residues" evidence="1">
    <location>
        <begin position="1090"/>
        <end position="1109"/>
    </location>
</feature>
<feature type="compositionally biased region" description="Low complexity" evidence="1">
    <location>
        <begin position="1606"/>
        <end position="1630"/>
    </location>
</feature>
<feature type="compositionally biased region" description="Polar residues" evidence="1">
    <location>
        <begin position="3283"/>
        <end position="3293"/>
    </location>
</feature>
<feature type="compositionally biased region" description="Basic and acidic residues" evidence="1">
    <location>
        <begin position="834"/>
        <end position="846"/>
    </location>
</feature>
<feature type="region of interest" description="Disordered" evidence="1">
    <location>
        <begin position="3420"/>
        <end position="3446"/>
    </location>
</feature>
<feature type="compositionally biased region" description="Basic and acidic residues" evidence="1">
    <location>
        <begin position="969"/>
        <end position="978"/>
    </location>
</feature>
<feature type="compositionally biased region" description="Polar residues" evidence="1">
    <location>
        <begin position="979"/>
        <end position="996"/>
    </location>
</feature>
<feature type="compositionally biased region" description="Polar residues" evidence="1">
    <location>
        <begin position="1509"/>
        <end position="1542"/>
    </location>
</feature>
<feature type="region of interest" description="Disordered" evidence="1">
    <location>
        <begin position="289"/>
        <end position="340"/>
    </location>
</feature>
<protein>
    <recommendedName>
        <fullName evidence="2">Smoothelin domain-containing protein</fullName>
    </recommendedName>
</protein>
<evidence type="ECO:0000256" key="1">
    <source>
        <dbReference type="SAM" id="MobiDB-lite"/>
    </source>
</evidence>
<feature type="compositionally biased region" description="Polar residues" evidence="1">
    <location>
        <begin position="4095"/>
        <end position="4113"/>
    </location>
</feature>
<feature type="compositionally biased region" description="Basic and acidic residues" evidence="1">
    <location>
        <begin position="2393"/>
        <end position="2403"/>
    </location>
</feature>
<feature type="compositionally biased region" description="Low complexity" evidence="1">
    <location>
        <begin position="4020"/>
        <end position="4034"/>
    </location>
</feature>
<feature type="region of interest" description="Disordered" evidence="1">
    <location>
        <begin position="2112"/>
        <end position="2214"/>
    </location>
</feature>
<feature type="compositionally biased region" description="Polar residues" evidence="1">
    <location>
        <begin position="2618"/>
        <end position="2637"/>
    </location>
</feature>
<feature type="compositionally biased region" description="Basic and acidic residues" evidence="1">
    <location>
        <begin position="2638"/>
        <end position="2650"/>
    </location>
</feature>
<feature type="region of interest" description="Disordered" evidence="1">
    <location>
        <begin position="2008"/>
        <end position="2054"/>
    </location>
</feature>
<feature type="region of interest" description="Disordered" evidence="1">
    <location>
        <begin position="2300"/>
        <end position="2328"/>
    </location>
</feature>
<reference evidence="3" key="1">
    <citation type="submission" date="2021-02" db="EMBL/GenBank/DDBJ databases">
        <authorList>
            <person name="Steward A R."/>
        </authorList>
    </citation>
    <scope>NUCLEOTIDE SEQUENCE</scope>
</reference>
<feature type="region of interest" description="Disordered" evidence="1">
    <location>
        <begin position="2576"/>
        <end position="2650"/>
    </location>
</feature>
<feature type="compositionally biased region" description="Polar residues" evidence="1">
    <location>
        <begin position="617"/>
        <end position="638"/>
    </location>
</feature>
<name>A0A821WVE0_9NEOP</name>
<feature type="region of interest" description="Disordered" evidence="1">
    <location>
        <begin position="2858"/>
        <end position="2912"/>
    </location>
</feature>
<keyword evidence="4" id="KW-1185">Reference proteome</keyword>
<feature type="domain" description="Smoothelin" evidence="2">
    <location>
        <begin position="2333"/>
        <end position="2367"/>
    </location>
</feature>
<feature type="region of interest" description="Disordered" evidence="1">
    <location>
        <begin position="3278"/>
        <end position="3305"/>
    </location>
</feature>
<feature type="region of interest" description="Disordered" evidence="1">
    <location>
        <begin position="464"/>
        <end position="506"/>
    </location>
</feature>
<dbReference type="EMBL" id="CAJOBZ010000063">
    <property type="protein sequence ID" value="CAF4931935.1"/>
    <property type="molecule type" value="Genomic_DNA"/>
</dbReference>
<feature type="compositionally biased region" description="Low complexity" evidence="1">
    <location>
        <begin position="1545"/>
        <end position="1556"/>
    </location>
</feature>
<feature type="region of interest" description="Disordered" evidence="1">
    <location>
        <begin position="3982"/>
        <end position="4039"/>
    </location>
</feature>
<feature type="compositionally biased region" description="Basic and acidic residues" evidence="1">
    <location>
        <begin position="1043"/>
        <end position="1056"/>
    </location>
</feature>
<feature type="compositionally biased region" description="Polar residues" evidence="1">
    <location>
        <begin position="686"/>
        <end position="705"/>
    </location>
</feature>
<dbReference type="OrthoDB" id="6381429at2759"/>
<feature type="region of interest" description="Disordered" evidence="1">
    <location>
        <begin position="1440"/>
        <end position="1479"/>
    </location>
</feature>
<feature type="compositionally biased region" description="Basic and acidic residues" evidence="1">
    <location>
        <begin position="2878"/>
        <end position="2908"/>
    </location>
</feature>
<feature type="compositionally biased region" description="Low complexity" evidence="1">
    <location>
        <begin position="317"/>
        <end position="330"/>
    </location>
</feature>
<organism evidence="3 4">
    <name type="scientific">Pieris macdunnoughi</name>
    <dbReference type="NCBI Taxonomy" id="345717"/>
    <lineage>
        <taxon>Eukaryota</taxon>
        <taxon>Metazoa</taxon>
        <taxon>Ecdysozoa</taxon>
        <taxon>Arthropoda</taxon>
        <taxon>Hexapoda</taxon>
        <taxon>Insecta</taxon>
        <taxon>Pterygota</taxon>
        <taxon>Neoptera</taxon>
        <taxon>Endopterygota</taxon>
        <taxon>Lepidoptera</taxon>
        <taxon>Glossata</taxon>
        <taxon>Ditrysia</taxon>
        <taxon>Papilionoidea</taxon>
        <taxon>Pieridae</taxon>
        <taxon>Pierinae</taxon>
        <taxon>Pieris</taxon>
    </lineage>
</organism>
<evidence type="ECO:0000313" key="4">
    <source>
        <dbReference type="Proteomes" id="UP000663880"/>
    </source>
</evidence>
<proteinExistence type="predicted"/>
<feature type="compositionally biased region" description="Polar residues" evidence="1">
    <location>
        <begin position="1244"/>
        <end position="1270"/>
    </location>
</feature>
<feature type="region of interest" description="Disordered" evidence="1">
    <location>
        <begin position="155"/>
        <end position="207"/>
    </location>
</feature>
<feature type="compositionally biased region" description="Low complexity" evidence="1">
    <location>
        <begin position="1110"/>
        <end position="1128"/>
    </location>
</feature>
<dbReference type="Pfam" id="PF12510">
    <property type="entry name" value="Smoothelin"/>
    <property type="match status" value="2"/>
</dbReference>
<comment type="caution">
    <text evidence="3">The sequence shown here is derived from an EMBL/GenBank/DDBJ whole genome shotgun (WGS) entry which is preliminary data.</text>
</comment>
<feature type="compositionally biased region" description="Polar residues" evidence="1">
    <location>
        <begin position="894"/>
        <end position="916"/>
    </location>
</feature>
<feature type="region of interest" description="Disordered" evidence="1">
    <location>
        <begin position="4095"/>
        <end position="4115"/>
    </location>
</feature>
<dbReference type="Proteomes" id="UP000663880">
    <property type="component" value="Unassembled WGS sequence"/>
</dbReference>
<feature type="compositionally biased region" description="Basic and acidic residues" evidence="1">
    <location>
        <begin position="862"/>
        <end position="881"/>
    </location>
</feature>
<evidence type="ECO:0000313" key="3">
    <source>
        <dbReference type="EMBL" id="CAF4931935.1"/>
    </source>
</evidence>
<feature type="compositionally biased region" description="Basic and acidic residues" evidence="1">
    <location>
        <begin position="2185"/>
        <end position="2208"/>
    </location>
</feature>
<feature type="compositionally biased region" description="Polar residues" evidence="1">
    <location>
        <begin position="2415"/>
        <end position="2428"/>
    </location>
</feature>
<dbReference type="InterPro" id="IPR022189">
    <property type="entry name" value="SMTN"/>
</dbReference>
<feature type="compositionally biased region" description="Basic and acidic residues" evidence="1">
    <location>
        <begin position="1193"/>
        <end position="1210"/>
    </location>
</feature>
<feature type="compositionally biased region" description="Polar residues" evidence="1">
    <location>
        <begin position="2441"/>
        <end position="2452"/>
    </location>
</feature>
<feature type="region of interest" description="Disordered" evidence="1">
    <location>
        <begin position="2393"/>
        <end position="2516"/>
    </location>
</feature>
<feature type="compositionally biased region" description="Basic and acidic residues" evidence="1">
    <location>
        <begin position="662"/>
        <end position="676"/>
    </location>
</feature>
<feature type="compositionally biased region" description="Polar residues" evidence="1">
    <location>
        <begin position="847"/>
        <end position="860"/>
    </location>
</feature>
<feature type="compositionally biased region" description="Basic and acidic residues" evidence="1">
    <location>
        <begin position="303"/>
        <end position="316"/>
    </location>
</feature>
<feature type="region of interest" description="Disordered" evidence="1">
    <location>
        <begin position="1244"/>
        <end position="1272"/>
    </location>
</feature>
<feature type="region of interest" description="Disordered" evidence="1">
    <location>
        <begin position="1509"/>
        <end position="1653"/>
    </location>
</feature>
<feature type="compositionally biased region" description="Low complexity" evidence="1">
    <location>
        <begin position="798"/>
        <end position="808"/>
    </location>
</feature>
<feature type="compositionally biased region" description="Polar residues" evidence="1">
    <location>
        <begin position="1569"/>
        <end position="1594"/>
    </location>
</feature>
<feature type="compositionally biased region" description="Basic and acidic residues" evidence="1">
    <location>
        <begin position="1443"/>
        <end position="1457"/>
    </location>
</feature>
<feature type="region of interest" description="Disordered" evidence="1">
    <location>
        <begin position="2268"/>
        <end position="2287"/>
    </location>
</feature>
<feature type="region of interest" description="Disordered" evidence="1">
    <location>
        <begin position="2684"/>
        <end position="2703"/>
    </location>
</feature>
<feature type="compositionally biased region" description="Basic and acidic residues" evidence="1">
    <location>
        <begin position="771"/>
        <end position="782"/>
    </location>
</feature>